<reference evidence="2 3" key="1">
    <citation type="submission" date="2016-10" db="EMBL/GenBank/DDBJ databases">
        <authorList>
            <person name="de Groot N.N."/>
        </authorList>
    </citation>
    <scope>NUCLEOTIDE SEQUENCE [LARGE SCALE GENOMIC DNA]</scope>
    <source>
        <strain evidence="2 3">DSM 7343</strain>
    </source>
</reference>
<dbReference type="InterPro" id="IPR013670">
    <property type="entry name" value="EcoEI_R_C_dom"/>
</dbReference>
<dbReference type="GO" id="GO:0016787">
    <property type="term" value="F:hydrolase activity"/>
    <property type="evidence" value="ECO:0007669"/>
    <property type="project" value="InterPro"/>
</dbReference>
<name>A0A1H4D6K0_9BACT</name>
<dbReference type="PANTHER" id="PTHR47396">
    <property type="entry name" value="TYPE I RESTRICTION ENZYME ECOKI R PROTEIN"/>
    <property type="match status" value="1"/>
</dbReference>
<dbReference type="SMART" id="SM00487">
    <property type="entry name" value="DEXDc"/>
    <property type="match status" value="1"/>
</dbReference>
<dbReference type="Pfam" id="PF08463">
    <property type="entry name" value="EcoEI_R_C"/>
    <property type="match status" value="1"/>
</dbReference>
<dbReference type="GO" id="GO:0003677">
    <property type="term" value="F:DNA binding"/>
    <property type="evidence" value="ECO:0007669"/>
    <property type="project" value="InterPro"/>
</dbReference>
<protein>
    <submittedName>
        <fullName evidence="2">Type I restriction enzyme, R subunit</fullName>
    </submittedName>
</protein>
<proteinExistence type="predicted"/>
<organism evidence="2 3">
    <name type="scientific">Desulfuromusa kysingii</name>
    <dbReference type="NCBI Taxonomy" id="37625"/>
    <lineage>
        <taxon>Bacteria</taxon>
        <taxon>Pseudomonadati</taxon>
        <taxon>Thermodesulfobacteriota</taxon>
        <taxon>Desulfuromonadia</taxon>
        <taxon>Desulfuromonadales</taxon>
        <taxon>Geopsychrobacteraceae</taxon>
        <taxon>Desulfuromusa</taxon>
    </lineage>
</organism>
<dbReference type="Pfam" id="PF00271">
    <property type="entry name" value="Helicase_C"/>
    <property type="match status" value="1"/>
</dbReference>
<feature type="domain" description="Helicase ATP-binding" evidence="1">
    <location>
        <begin position="191"/>
        <end position="379"/>
    </location>
</feature>
<dbReference type="STRING" id="37625.SAMN05660420_02859"/>
<evidence type="ECO:0000259" key="1">
    <source>
        <dbReference type="PROSITE" id="PS51192"/>
    </source>
</evidence>
<dbReference type="InterPro" id="IPR006935">
    <property type="entry name" value="Helicase/UvrB_N"/>
</dbReference>
<dbReference type="RefSeq" id="WP_092350006.1">
    <property type="nucleotide sequence ID" value="NZ_FNQN01000009.1"/>
</dbReference>
<dbReference type="OrthoDB" id="9804086at2"/>
<dbReference type="SUPFAM" id="SSF52540">
    <property type="entry name" value="P-loop containing nucleoside triphosphate hydrolases"/>
    <property type="match status" value="1"/>
</dbReference>
<keyword evidence="3" id="KW-1185">Reference proteome</keyword>
<gene>
    <name evidence="2" type="ORF">SAMN05660420_02859</name>
</gene>
<dbReference type="PANTHER" id="PTHR47396:SF1">
    <property type="entry name" value="ATP-DEPENDENT HELICASE IRC3-RELATED"/>
    <property type="match status" value="1"/>
</dbReference>
<dbReference type="PROSITE" id="PS51192">
    <property type="entry name" value="HELICASE_ATP_BIND_1"/>
    <property type="match status" value="1"/>
</dbReference>
<dbReference type="Proteomes" id="UP000199409">
    <property type="component" value="Unassembled WGS sequence"/>
</dbReference>
<evidence type="ECO:0000313" key="2">
    <source>
        <dbReference type="EMBL" id="SEA68237.1"/>
    </source>
</evidence>
<dbReference type="GO" id="GO:0005524">
    <property type="term" value="F:ATP binding"/>
    <property type="evidence" value="ECO:0007669"/>
    <property type="project" value="InterPro"/>
</dbReference>
<dbReference type="CDD" id="cd18032">
    <property type="entry name" value="DEXHc_RE_I_III_res"/>
    <property type="match status" value="1"/>
</dbReference>
<sequence>MTPTPEAEARIRIDELLEAAGWQVQDAKAVNIHAARGVAIREFPLASGHGFADYLLYVDGKGAGVIEAKKVGSTLTGVEIQSDKYTKGLPEGLPCWHNPLPFSFQSTGVETRFTNGFDPSPRSRNVFAFHRPELFAEWLDSDPGIVSDQVAEDQQGYGQPQTFLSRLLHMPPLVTEGLWPAQITAINNLEASLRDNHPRSLIQMATGSGKTFTAINFIYRLIKFAGARRVLFLVDRGNLGRQTLKEFQQYVSPYNNFKFSEEYIVQHLNSNVLDTTARVTICTIQRLYSMLKGRDLPEELEDSVEFGTLFKEPDPIEYNPDIPIGTFDVIVTDECHRSIYNLWRQVLEYFDAHLIGLTATPSKQTFGFFNQNLVMEYGHEHAVADGVNVNYDVYRIKTAITEQGGEVEAGYYVDKRDRETREVRWEQLDDDFTYDAKQLDRDVVAVDQIRKVIQTYRDKLFTDIFPGRDWVPKTLIFAKDDSHAEDIVKIVREEFAKGNDFAQKITYRTTGKKPEDLISEFRTSPMPRIAVTVDMIATGTDIKAVEVVFFMRSVKSRAYFEQMKGRGVRIINDNDLQSVTPDAVTKDHFVIVDAVGVCEMDQTDSRPMERKKNVGFEKLLQAVAFGNAEPDVISSVAARLARMEKKLTAEEHKQVEKLLDGKSLKQLTGDLVDSLNPDNHITKAKKDFATSEPDAKQIKQSAVKLVGEAVKPLCNPDLRELLMAIKKKNEQIIDTVSPDTVIFAGFTEEKAKGVVESFEQFIIDNKDEITALQVLYSKPYKQRLRFEDVRELAEKLVAQVEELHIYQTHPLGWEKRVPDELWAAYQKLQAGKVRGAAANHILTDLVSLVRFAMQQENELVPFPEKVQVNFRAWVDQQQASGKSFTAEQRKWLEMIRDHIAANLLIETDDFDYAPFTQEGGIGKVWQLFGDDLSKILDELNEALAA</sequence>
<accession>A0A1H4D6K0</accession>
<dbReference type="InterPro" id="IPR050742">
    <property type="entry name" value="Helicase_Restrict-Modif_Enz"/>
</dbReference>
<dbReference type="GO" id="GO:0005829">
    <property type="term" value="C:cytosol"/>
    <property type="evidence" value="ECO:0007669"/>
    <property type="project" value="TreeGrafter"/>
</dbReference>
<dbReference type="InterPro" id="IPR001650">
    <property type="entry name" value="Helicase_C-like"/>
</dbReference>
<dbReference type="GO" id="GO:0006304">
    <property type="term" value="P:DNA modification"/>
    <property type="evidence" value="ECO:0007669"/>
    <property type="project" value="InterPro"/>
</dbReference>
<dbReference type="InterPro" id="IPR014001">
    <property type="entry name" value="Helicase_ATP-bd"/>
</dbReference>
<dbReference type="Pfam" id="PF04851">
    <property type="entry name" value="ResIII"/>
    <property type="match status" value="1"/>
</dbReference>
<dbReference type="InterPro" id="IPR027417">
    <property type="entry name" value="P-loop_NTPase"/>
</dbReference>
<dbReference type="EMBL" id="FNQN01000009">
    <property type="protein sequence ID" value="SEA68237.1"/>
    <property type="molecule type" value="Genomic_DNA"/>
</dbReference>
<dbReference type="CDD" id="cd18799">
    <property type="entry name" value="SF2_C_EcoAI-like"/>
    <property type="match status" value="1"/>
</dbReference>
<dbReference type="Gene3D" id="3.40.50.300">
    <property type="entry name" value="P-loop containing nucleotide triphosphate hydrolases"/>
    <property type="match status" value="2"/>
</dbReference>
<evidence type="ECO:0000313" key="3">
    <source>
        <dbReference type="Proteomes" id="UP000199409"/>
    </source>
</evidence>
<dbReference type="AlphaFoldDB" id="A0A1H4D6K0"/>